<dbReference type="InterPro" id="IPR028013">
    <property type="entry name" value="DUF4437"/>
</dbReference>
<dbReference type="Gene3D" id="2.60.120.10">
    <property type="entry name" value="Jelly Rolls"/>
    <property type="match status" value="2"/>
</dbReference>
<evidence type="ECO:0000313" key="2">
    <source>
        <dbReference type="Proteomes" id="UP001374893"/>
    </source>
</evidence>
<dbReference type="Proteomes" id="UP001374893">
    <property type="component" value="Chromosome"/>
</dbReference>
<sequence>MKKRFPILVACTAATAAIAQVAKDKVGSKAPKIVKADDVAWGALNPARGEKGPRAGSLWNDRTAGDASGFLVRFADGFSSPPHIHNVTYRGVVISGKVHNDDPEAAEMWMPPGSFWTQPAGEVHITAAKGENVMAYIEIDSGPYLVLPKEEAFDKGERPVNVVPSNLVWLSGSETDWIGDGTESSEGETPEIAFLWGDPGSGHKFGSFLRLPKGFSGALASDAGPLRVVMVKGEIGYAESDGDQTTELGAGEYFELPANGSRHVVSASECGCVAYLQASGPYRVGTRE</sequence>
<dbReference type="CDD" id="cd06989">
    <property type="entry name" value="cupin_DRT102"/>
    <property type="match status" value="1"/>
</dbReference>
<gene>
    <name evidence="1" type="ORF">HAHE_01200</name>
</gene>
<dbReference type="EMBL" id="AP024702">
    <property type="protein sequence ID" value="BCX46212.1"/>
    <property type="molecule type" value="Genomic_DNA"/>
</dbReference>
<protein>
    <submittedName>
        <fullName evidence="1">Cupin domain-containing protein</fullName>
    </submittedName>
</protein>
<dbReference type="RefSeq" id="WP_338687619.1">
    <property type="nucleotide sequence ID" value="NZ_AP024702.1"/>
</dbReference>
<name>A0ABM7RC78_9BACT</name>
<proteinExistence type="predicted"/>
<dbReference type="Pfam" id="PF14499">
    <property type="entry name" value="DUF4437"/>
    <property type="match status" value="1"/>
</dbReference>
<reference evidence="1 2" key="1">
    <citation type="submission" date="2021-06" db="EMBL/GenBank/DDBJ databases">
        <title>Complete genome of Haloferula helveola possessing various polysaccharide degrading enzymes.</title>
        <authorList>
            <person name="Takami H."/>
            <person name="Huang C."/>
            <person name="Hamasaki K."/>
        </authorList>
    </citation>
    <scope>NUCLEOTIDE SEQUENCE [LARGE SCALE GENOMIC DNA]</scope>
    <source>
        <strain evidence="1 2">CN-1</strain>
    </source>
</reference>
<dbReference type="InterPro" id="IPR011051">
    <property type="entry name" value="RmlC_Cupin_sf"/>
</dbReference>
<keyword evidence="2" id="KW-1185">Reference proteome</keyword>
<organism evidence="1 2">
    <name type="scientific">Haloferula helveola</name>
    <dbReference type="NCBI Taxonomy" id="490095"/>
    <lineage>
        <taxon>Bacteria</taxon>
        <taxon>Pseudomonadati</taxon>
        <taxon>Verrucomicrobiota</taxon>
        <taxon>Verrucomicrobiia</taxon>
        <taxon>Verrucomicrobiales</taxon>
        <taxon>Verrucomicrobiaceae</taxon>
        <taxon>Haloferula</taxon>
    </lineage>
</organism>
<evidence type="ECO:0000313" key="1">
    <source>
        <dbReference type="EMBL" id="BCX46212.1"/>
    </source>
</evidence>
<dbReference type="InterPro" id="IPR014710">
    <property type="entry name" value="RmlC-like_jellyroll"/>
</dbReference>
<accession>A0ABM7RC78</accession>
<dbReference type="SUPFAM" id="SSF51182">
    <property type="entry name" value="RmlC-like cupins"/>
    <property type="match status" value="1"/>
</dbReference>